<reference evidence="8" key="3">
    <citation type="submission" date="2021-06" db="EMBL/GenBank/DDBJ databases">
        <title>Chromosome-level genome assembly for S. haematobium.</title>
        <authorList>
            <person name="Stroehlein A.J."/>
        </authorList>
    </citation>
    <scope>NUCLEOTIDE SEQUENCE</scope>
</reference>
<evidence type="ECO:0000259" key="7">
    <source>
        <dbReference type="Pfam" id="PF20520"/>
    </source>
</evidence>
<dbReference type="InterPro" id="IPR046756">
    <property type="entry name" value="VAS1/VOA1_TM"/>
</dbReference>
<dbReference type="Gene3D" id="2.40.160.110">
    <property type="match status" value="1"/>
</dbReference>
<accession>A0A922ILR7</accession>
<keyword evidence="4 6" id="KW-1133">Transmembrane helix</keyword>
<protein>
    <submittedName>
        <fullName evidence="8">ATPase, H transporting, lysosomal accessory protein 1, variant 3</fullName>
    </submittedName>
</protein>
<dbReference type="GeneID" id="24590182"/>
<dbReference type="PANTHER" id="PTHR12471">
    <property type="entry name" value="VACUOLAR ATP SYNTHASE SUBUNIT S1"/>
    <property type="match status" value="1"/>
</dbReference>
<evidence type="ECO:0000256" key="2">
    <source>
        <dbReference type="ARBA" id="ARBA00009037"/>
    </source>
</evidence>
<dbReference type="PANTHER" id="PTHR12471:SF7">
    <property type="entry name" value="V-TYPE PROTON ATPASE SUBUNIT S1"/>
    <property type="match status" value="1"/>
</dbReference>
<dbReference type="InterPro" id="IPR008388">
    <property type="entry name" value="Ac45_acc_su"/>
</dbReference>
<evidence type="ECO:0000256" key="1">
    <source>
        <dbReference type="ARBA" id="ARBA00004167"/>
    </source>
</evidence>
<dbReference type="GO" id="GO:0033176">
    <property type="term" value="C:proton-transporting V-type ATPase complex"/>
    <property type="evidence" value="ECO:0007669"/>
    <property type="project" value="TreeGrafter"/>
</dbReference>
<feature type="domain" description="V-type proton ATPase subunit S1/VOA1 transmembrane" evidence="7">
    <location>
        <begin position="119"/>
        <end position="152"/>
    </location>
</feature>
<feature type="transmembrane region" description="Helical" evidence="6">
    <location>
        <begin position="129"/>
        <end position="149"/>
    </location>
</feature>
<dbReference type="GO" id="GO:0030641">
    <property type="term" value="P:regulation of cellular pH"/>
    <property type="evidence" value="ECO:0007669"/>
    <property type="project" value="TreeGrafter"/>
</dbReference>
<dbReference type="Proteomes" id="UP000471633">
    <property type="component" value="Unassembled WGS sequence"/>
</dbReference>
<keyword evidence="5 6" id="KW-0472">Membrane</keyword>
<dbReference type="CTD" id="24590182"/>
<evidence type="ECO:0000256" key="6">
    <source>
        <dbReference type="SAM" id="Phobius"/>
    </source>
</evidence>
<evidence type="ECO:0000256" key="5">
    <source>
        <dbReference type="ARBA" id="ARBA00023136"/>
    </source>
</evidence>
<evidence type="ECO:0000256" key="3">
    <source>
        <dbReference type="ARBA" id="ARBA00022692"/>
    </source>
</evidence>
<organism evidence="8 9">
    <name type="scientific">Schistosoma haematobium</name>
    <name type="common">Blood fluke</name>
    <dbReference type="NCBI Taxonomy" id="6185"/>
    <lineage>
        <taxon>Eukaryota</taxon>
        <taxon>Metazoa</taxon>
        <taxon>Spiralia</taxon>
        <taxon>Lophotrochozoa</taxon>
        <taxon>Platyhelminthes</taxon>
        <taxon>Trematoda</taxon>
        <taxon>Digenea</taxon>
        <taxon>Strigeidida</taxon>
        <taxon>Schistosomatoidea</taxon>
        <taxon>Schistosomatidae</taxon>
        <taxon>Schistosoma</taxon>
    </lineage>
</organism>
<dbReference type="RefSeq" id="XP_051065976.1">
    <property type="nucleotide sequence ID" value="XM_051215471.1"/>
</dbReference>
<evidence type="ECO:0000256" key="4">
    <source>
        <dbReference type="ARBA" id="ARBA00022989"/>
    </source>
</evidence>
<evidence type="ECO:0000313" key="9">
    <source>
        <dbReference type="Proteomes" id="UP000471633"/>
    </source>
</evidence>
<reference evidence="8" key="4">
    <citation type="journal article" date="2022" name="PLoS Pathog.">
        <title>Chromosome-level genome of Schistosoma haematobium underpins genome-wide explorations of molecular variation.</title>
        <authorList>
            <person name="Stroehlein A.J."/>
            <person name="Korhonen P.K."/>
            <person name="Lee V.V."/>
            <person name="Ralph S.A."/>
            <person name="Mentink-Kane M."/>
            <person name="You H."/>
            <person name="McManus D.P."/>
            <person name="Tchuente L.T."/>
            <person name="Stothard J.R."/>
            <person name="Kaur P."/>
            <person name="Dudchenko O."/>
            <person name="Aiden E.L."/>
            <person name="Yang B."/>
            <person name="Yang H."/>
            <person name="Emery A.M."/>
            <person name="Webster B.L."/>
            <person name="Brindley P.J."/>
            <person name="Rollinson D."/>
            <person name="Chang B.C.H."/>
            <person name="Gasser R.B."/>
            <person name="Young N.D."/>
        </authorList>
    </citation>
    <scope>NUCLEOTIDE SEQUENCE</scope>
</reference>
<dbReference type="Pfam" id="PF20520">
    <property type="entry name" value="Ac45-VOA1_TM"/>
    <property type="match status" value="1"/>
</dbReference>
<reference evidence="8" key="2">
    <citation type="journal article" date="2019" name="Gigascience">
        <title>High-quality Schistosoma haematobium genome achieved by single-molecule and long-range sequencing.</title>
        <authorList>
            <person name="Stroehlein A.J."/>
            <person name="Korhonen P.K."/>
            <person name="Chong T.M."/>
            <person name="Lim Y.L."/>
            <person name="Chan K.G."/>
            <person name="Webster B."/>
            <person name="Rollinson D."/>
            <person name="Brindley P.J."/>
            <person name="Gasser R.B."/>
            <person name="Young N.D."/>
        </authorList>
    </citation>
    <scope>NUCLEOTIDE SEQUENCE</scope>
</reference>
<gene>
    <name evidence="8" type="primary">ATP6AP1_1</name>
    <name evidence="8" type="ORF">MS3_00007213</name>
</gene>
<dbReference type="GO" id="GO:0001671">
    <property type="term" value="F:ATPase activator activity"/>
    <property type="evidence" value="ECO:0007669"/>
    <property type="project" value="TreeGrafter"/>
</dbReference>
<reference evidence="8" key="1">
    <citation type="journal article" date="2012" name="Nat. Genet.">
        <title>Whole-genome sequence of Schistosoma haematobium.</title>
        <authorList>
            <person name="Young N.D."/>
            <person name="Jex A.R."/>
            <person name="Li B."/>
            <person name="Liu S."/>
            <person name="Yang L."/>
            <person name="Xiong Z."/>
            <person name="Li Y."/>
            <person name="Cantacessi C."/>
            <person name="Hall R.S."/>
            <person name="Xu X."/>
            <person name="Chen F."/>
            <person name="Wu X."/>
            <person name="Zerlotini A."/>
            <person name="Oliveira G."/>
            <person name="Hofmann A."/>
            <person name="Zhang G."/>
            <person name="Fang X."/>
            <person name="Kang Y."/>
            <person name="Campbell B.E."/>
            <person name="Loukas A."/>
            <person name="Ranganathan S."/>
            <person name="Rollinson D."/>
            <person name="Rinaldi G."/>
            <person name="Brindley P.J."/>
            <person name="Yang H."/>
            <person name="Wang J."/>
            <person name="Wang J."/>
            <person name="Gasser R.B."/>
        </authorList>
    </citation>
    <scope>NUCLEOTIDE SEQUENCE</scope>
</reference>
<keyword evidence="3 6" id="KW-0812">Transmembrane</keyword>
<evidence type="ECO:0000313" key="8">
    <source>
        <dbReference type="EMBL" id="KAH9582457.1"/>
    </source>
</evidence>
<name>A0A922ILR7_SCHHA</name>
<comment type="subcellular location">
    <subcellularLocation>
        <location evidence="1">Membrane</location>
        <topology evidence="1">Single-pass membrane protein</topology>
    </subcellularLocation>
</comment>
<dbReference type="EMBL" id="AMPZ03000005">
    <property type="protein sequence ID" value="KAH9582457.1"/>
    <property type="molecule type" value="Genomic_DNA"/>
</dbReference>
<keyword evidence="9" id="KW-1185">Reference proteome</keyword>
<proteinExistence type="inferred from homology"/>
<comment type="caution">
    <text evidence="8">The sequence shown here is derived from an EMBL/GenBank/DDBJ whole genome shotgun (WGS) entry which is preliminary data.</text>
</comment>
<comment type="similarity">
    <text evidence="2">Belongs to the vacuolar ATPase subunit S1 family.</text>
</comment>
<sequence length="169" mass="18042">MLMKSPTLMSGKQTNTYLIIFNSLGFIKSGRYWSVSESSVSIKCQSGSKSCVNVAGNPLVMKWAGAPINLGYKCTKPSAAPVILPSDSGNSVSLQFASIQVQPFGVKDGVFGDVTDCVGYFSIGVWSSLIVSILLVSILTYGLVMLASVQPSEIYEDPKKKMIQLGADN</sequence>
<dbReference type="AlphaFoldDB" id="A0A922ILR7"/>